<organism evidence="1 2">
    <name type="scientific">Pseudomarimonas salicorniae</name>
    <dbReference type="NCBI Taxonomy" id="2933270"/>
    <lineage>
        <taxon>Bacteria</taxon>
        <taxon>Pseudomonadati</taxon>
        <taxon>Pseudomonadota</taxon>
        <taxon>Gammaproteobacteria</taxon>
        <taxon>Lysobacterales</taxon>
        <taxon>Lysobacteraceae</taxon>
        <taxon>Pseudomarimonas</taxon>
    </lineage>
</organism>
<sequence length="322" mass="35787">MSTLKEEATALEFDTEALRCWGIKWRVGTKQKEKSKVEPRTIAQLRAEGVAISSDIESEIEENKYPCAFNKKQGMDFGIDFDRAVGASLADMLGDIPVVDHAKLSAAKKVAAAAKKAATPSTSATVAAKSSKTTKKEEIEWTTNELLPPHHNCIEVGPARVIGGVRPQNFDVAYRPDGPRIVYDSKSLNDAESIPKNWQNMVNDLGTEATTIHTRFPYCIVAFIVAIPKPAIRDQQMFDMVRTLERLATRRDTDHPSHLAEAIALVFWDPDTGEVDSSHLDAKSNLHISTFMETIHARYVERYKGLPPHDKSTRPDESETTN</sequence>
<evidence type="ECO:0000313" key="2">
    <source>
        <dbReference type="Proteomes" id="UP001431449"/>
    </source>
</evidence>
<name>A0ABT0GG50_9GAMM</name>
<evidence type="ECO:0000313" key="1">
    <source>
        <dbReference type="EMBL" id="MCK7593515.1"/>
    </source>
</evidence>
<dbReference type="EMBL" id="JALNMH010000005">
    <property type="protein sequence ID" value="MCK7593515.1"/>
    <property type="molecule type" value="Genomic_DNA"/>
</dbReference>
<gene>
    <name evidence="1" type="ORF">M0G41_07525</name>
</gene>
<accession>A0ABT0GG50</accession>
<protein>
    <submittedName>
        <fullName evidence="1">Uncharacterized protein</fullName>
    </submittedName>
</protein>
<keyword evidence="2" id="KW-1185">Reference proteome</keyword>
<reference evidence="1" key="1">
    <citation type="submission" date="2022-04" db="EMBL/GenBank/DDBJ databases">
        <title>Lysobacter sp. CAU 1642 isolated from sea sand.</title>
        <authorList>
            <person name="Kim W."/>
        </authorList>
    </citation>
    <scope>NUCLEOTIDE SEQUENCE</scope>
    <source>
        <strain evidence="1">CAU 1642</strain>
    </source>
</reference>
<proteinExistence type="predicted"/>
<dbReference type="Proteomes" id="UP001431449">
    <property type="component" value="Unassembled WGS sequence"/>
</dbReference>
<comment type="caution">
    <text evidence="1">The sequence shown here is derived from an EMBL/GenBank/DDBJ whole genome shotgun (WGS) entry which is preliminary data.</text>
</comment>
<dbReference type="RefSeq" id="WP_248207172.1">
    <property type="nucleotide sequence ID" value="NZ_JALNMH010000005.1"/>
</dbReference>